<accession>A0A2A6BAB4</accession>
<name>A0A2A6BAB4_PRIPA</name>
<dbReference type="EnsemblMetazoa" id="PPA44578.1">
    <property type="protein sequence ID" value="PPA44578.1"/>
    <property type="gene ID" value="WBGene00282947"/>
</dbReference>
<reference evidence="2" key="1">
    <citation type="journal article" date="2008" name="Nat. Genet.">
        <title>The Pristionchus pacificus genome provides a unique perspective on nematode lifestyle and parasitism.</title>
        <authorList>
            <person name="Dieterich C."/>
            <person name="Clifton S.W."/>
            <person name="Schuster L.N."/>
            <person name="Chinwalla A."/>
            <person name="Delehaunty K."/>
            <person name="Dinkelacker I."/>
            <person name="Fulton L."/>
            <person name="Fulton R."/>
            <person name="Godfrey J."/>
            <person name="Minx P."/>
            <person name="Mitreva M."/>
            <person name="Roeseler W."/>
            <person name="Tian H."/>
            <person name="Witte H."/>
            <person name="Yang S.P."/>
            <person name="Wilson R.K."/>
            <person name="Sommer R.J."/>
        </authorList>
    </citation>
    <scope>NUCLEOTIDE SEQUENCE [LARGE SCALE GENOMIC DNA]</scope>
    <source>
        <strain evidence="2">PS312</strain>
    </source>
</reference>
<protein>
    <submittedName>
        <fullName evidence="1">Uncharacterized protein</fullName>
    </submittedName>
</protein>
<organism evidence="1 2">
    <name type="scientific">Pristionchus pacificus</name>
    <name type="common">Parasitic nematode worm</name>
    <dbReference type="NCBI Taxonomy" id="54126"/>
    <lineage>
        <taxon>Eukaryota</taxon>
        <taxon>Metazoa</taxon>
        <taxon>Ecdysozoa</taxon>
        <taxon>Nematoda</taxon>
        <taxon>Chromadorea</taxon>
        <taxon>Rhabditida</taxon>
        <taxon>Rhabditina</taxon>
        <taxon>Diplogasteromorpha</taxon>
        <taxon>Diplogasteroidea</taxon>
        <taxon>Neodiplogasteridae</taxon>
        <taxon>Pristionchus</taxon>
    </lineage>
</organism>
<accession>A0A8R1V1S1</accession>
<sequence length="217" mass="22764">MSTWRHLEGLLILLLQRRFCSTGLRRIESNGLEGGSGCAEMWLRGGRRPVPHAPVLTDRRLTLHLRKFTPVSLLPYPLKSYPIRYFANVISKHHSHSAAFLPPWPLLLQSARALLLHRLQPSEACRCSETAAISKFHLLLKIHTSSGFFPPAAGAAGAAAAATPPLALPSSSSSIPQSSSSSILLTTPFFLAGGGAAAGGAAAAAAAAGFGCADPVG</sequence>
<proteinExistence type="predicted"/>
<dbReference type="Proteomes" id="UP000005239">
    <property type="component" value="Unassembled WGS sequence"/>
</dbReference>
<keyword evidence="2" id="KW-1185">Reference proteome</keyword>
<gene>
    <name evidence="1" type="primary">WBGene00282947</name>
</gene>
<evidence type="ECO:0000313" key="1">
    <source>
        <dbReference type="EnsemblMetazoa" id="PPA44578.1"/>
    </source>
</evidence>
<evidence type="ECO:0000313" key="2">
    <source>
        <dbReference type="Proteomes" id="UP000005239"/>
    </source>
</evidence>
<dbReference type="AlphaFoldDB" id="A0A2A6BAB4"/>
<reference evidence="1" key="2">
    <citation type="submission" date="2022-06" db="UniProtKB">
        <authorList>
            <consortium name="EnsemblMetazoa"/>
        </authorList>
    </citation>
    <scope>IDENTIFICATION</scope>
    <source>
        <strain evidence="1">PS312</strain>
    </source>
</reference>